<sequence>MSHNGFGSRGPVPSSRHQLSVPADSWTRVKWAIIFSRKFAITCDGAVGKRSNPSARGRRRERAWRVGWIRARSHVMAGQASNQIPAHGAGARSAHVTELSSGAISNSGGRGARRGVYGRVGCAQLSFFFLF</sequence>
<dbReference type="AlphaFoldDB" id="A0AAD7DE41"/>
<gene>
    <name evidence="2" type="ORF">B0H17DRAFT_1135049</name>
</gene>
<evidence type="ECO:0000313" key="3">
    <source>
        <dbReference type="Proteomes" id="UP001221757"/>
    </source>
</evidence>
<organism evidence="2 3">
    <name type="scientific">Mycena rosella</name>
    <name type="common">Pink bonnet</name>
    <name type="synonym">Agaricus rosellus</name>
    <dbReference type="NCBI Taxonomy" id="1033263"/>
    <lineage>
        <taxon>Eukaryota</taxon>
        <taxon>Fungi</taxon>
        <taxon>Dikarya</taxon>
        <taxon>Basidiomycota</taxon>
        <taxon>Agaricomycotina</taxon>
        <taxon>Agaricomycetes</taxon>
        <taxon>Agaricomycetidae</taxon>
        <taxon>Agaricales</taxon>
        <taxon>Marasmiineae</taxon>
        <taxon>Mycenaceae</taxon>
        <taxon>Mycena</taxon>
    </lineage>
</organism>
<keyword evidence="3" id="KW-1185">Reference proteome</keyword>
<dbReference type="EMBL" id="JARKIE010000072">
    <property type="protein sequence ID" value="KAJ7689467.1"/>
    <property type="molecule type" value="Genomic_DNA"/>
</dbReference>
<dbReference type="Proteomes" id="UP001221757">
    <property type="component" value="Unassembled WGS sequence"/>
</dbReference>
<feature type="region of interest" description="Disordered" evidence="1">
    <location>
        <begin position="1"/>
        <end position="20"/>
    </location>
</feature>
<name>A0AAD7DE41_MYCRO</name>
<accession>A0AAD7DE41</accession>
<evidence type="ECO:0000256" key="1">
    <source>
        <dbReference type="SAM" id="MobiDB-lite"/>
    </source>
</evidence>
<proteinExistence type="predicted"/>
<comment type="caution">
    <text evidence="2">The sequence shown here is derived from an EMBL/GenBank/DDBJ whole genome shotgun (WGS) entry which is preliminary data.</text>
</comment>
<evidence type="ECO:0000313" key="2">
    <source>
        <dbReference type="EMBL" id="KAJ7689467.1"/>
    </source>
</evidence>
<reference evidence="2" key="1">
    <citation type="submission" date="2023-03" db="EMBL/GenBank/DDBJ databases">
        <title>Massive genome expansion in bonnet fungi (Mycena s.s.) driven by repeated elements and novel gene families across ecological guilds.</title>
        <authorList>
            <consortium name="Lawrence Berkeley National Laboratory"/>
            <person name="Harder C.B."/>
            <person name="Miyauchi S."/>
            <person name="Viragh M."/>
            <person name="Kuo A."/>
            <person name="Thoen E."/>
            <person name="Andreopoulos B."/>
            <person name="Lu D."/>
            <person name="Skrede I."/>
            <person name="Drula E."/>
            <person name="Henrissat B."/>
            <person name="Morin E."/>
            <person name="Kohler A."/>
            <person name="Barry K."/>
            <person name="LaButti K."/>
            <person name="Morin E."/>
            <person name="Salamov A."/>
            <person name="Lipzen A."/>
            <person name="Mereny Z."/>
            <person name="Hegedus B."/>
            <person name="Baldrian P."/>
            <person name="Stursova M."/>
            <person name="Weitz H."/>
            <person name="Taylor A."/>
            <person name="Grigoriev I.V."/>
            <person name="Nagy L.G."/>
            <person name="Martin F."/>
            <person name="Kauserud H."/>
        </authorList>
    </citation>
    <scope>NUCLEOTIDE SEQUENCE</scope>
    <source>
        <strain evidence="2">CBHHK067</strain>
    </source>
</reference>
<protein>
    <submittedName>
        <fullName evidence="2">Uncharacterized protein</fullName>
    </submittedName>
</protein>